<accession>A0A6J3M1N2</accession>
<dbReference type="InterPro" id="IPR011333">
    <property type="entry name" value="SKP1/BTB/POZ_sf"/>
</dbReference>
<gene>
    <name evidence="2" type="ORF">K489DRAFT_402320</name>
</gene>
<evidence type="ECO:0000313" key="1">
    <source>
        <dbReference type="Proteomes" id="UP000504637"/>
    </source>
</evidence>
<keyword evidence="1" id="KW-1185">Reference proteome</keyword>
<reference evidence="2" key="2">
    <citation type="submission" date="2020-04" db="EMBL/GenBank/DDBJ databases">
        <authorList>
            <consortium name="NCBI Genome Project"/>
        </authorList>
    </citation>
    <scope>NUCLEOTIDE SEQUENCE</scope>
    <source>
        <strain evidence="2">CBS 342.82</strain>
    </source>
</reference>
<sequence length="272" mass="30674">MARYMIFDRHSSLQLHNASAASSPCSLNQIQSFTSASQIFNMTATRQGTELWAVTQQVVSYPIFILDRVLEIRVNNVHAAPYLVQQKILESVSPVFAQMCNNHDWIEGATGRLTFMEDDEEVWQAFLYWLVKHEIDFVILFKASAASMAIKSACFADKYNIDEFFDQAMSCLIDLKFAVSIESLRAAFEATTADCPLRELLAEKAVYAVHAKTIKLDKLANLDGTGFLPLYLKFYNTVCPIKNISATTIADNRNKIIKRSFRGARKSMVKAT</sequence>
<reference evidence="2" key="1">
    <citation type="submission" date="2020-01" db="EMBL/GenBank/DDBJ databases">
        <authorList>
            <consortium name="DOE Joint Genome Institute"/>
            <person name="Haridas S."/>
            <person name="Albert R."/>
            <person name="Binder M."/>
            <person name="Bloem J."/>
            <person name="Labutti K."/>
            <person name="Salamov A."/>
            <person name="Andreopoulos B."/>
            <person name="Baker S.E."/>
            <person name="Barry K."/>
            <person name="Bills G."/>
            <person name="Bluhm B.H."/>
            <person name="Cannon C."/>
            <person name="Castanera R."/>
            <person name="Culley D.E."/>
            <person name="Daum C."/>
            <person name="Ezra D."/>
            <person name="Gonzalez J.B."/>
            <person name="Henrissat B."/>
            <person name="Kuo A."/>
            <person name="Liang C."/>
            <person name="Lipzen A."/>
            <person name="Lutzoni F."/>
            <person name="Magnuson J."/>
            <person name="Mondo S."/>
            <person name="Nolan M."/>
            <person name="Ohm R."/>
            <person name="Pangilinan J."/>
            <person name="Park H.-J."/>
            <person name="Ramirez L."/>
            <person name="Alfaro M."/>
            <person name="Sun H."/>
            <person name="Tritt A."/>
            <person name="Yoshinaga Y."/>
            <person name="Zwiers L.-H."/>
            <person name="Turgeon B.G."/>
            <person name="Goodwin S.B."/>
            <person name="Spatafora J.W."/>
            <person name="Crous P.W."/>
            <person name="Grigoriev I.V."/>
        </authorList>
    </citation>
    <scope>NUCLEOTIDE SEQUENCE</scope>
    <source>
        <strain evidence="2">CBS 342.82</strain>
    </source>
</reference>
<organism evidence="2">
    <name type="scientific">Dissoconium aciculare CBS 342.82</name>
    <dbReference type="NCBI Taxonomy" id="1314786"/>
    <lineage>
        <taxon>Eukaryota</taxon>
        <taxon>Fungi</taxon>
        <taxon>Dikarya</taxon>
        <taxon>Ascomycota</taxon>
        <taxon>Pezizomycotina</taxon>
        <taxon>Dothideomycetes</taxon>
        <taxon>Dothideomycetidae</taxon>
        <taxon>Mycosphaerellales</taxon>
        <taxon>Dissoconiaceae</taxon>
        <taxon>Dissoconium</taxon>
    </lineage>
</organism>
<protein>
    <recommendedName>
        <fullName evidence="3">BTB domain-containing protein</fullName>
    </recommendedName>
</protein>
<dbReference type="Gene3D" id="3.30.710.10">
    <property type="entry name" value="Potassium Channel Kv1.1, Chain A"/>
    <property type="match status" value="1"/>
</dbReference>
<dbReference type="Proteomes" id="UP000504637">
    <property type="component" value="Unplaced"/>
</dbReference>
<name>A0A6J3M1N2_9PEZI</name>
<reference evidence="2" key="3">
    <citation type="submission" date="2025-08" db="UniProtKB">
        <authorList>
            <consortium name="RefSeq"/>
        </authorList>
    </citation>
    <scope>IDENTIFICATION</scope>
    <source>
        <strain evidence="2">CBS 342.82</strain>
    </source>
</reference>
<evidence type="ECO:0000313" key="2">
    <source>
        <dbReference type="RefSeq" id="XP_033458445.1"/>
    </source>
</evidence>
<evidence type="ECO:0008006" key="3">
    <source>
        <dbReference type="Google" id="ProtNLM"/>
    </source>
</evidence>
<dbReference type="GeneID" id="54364845"/>
<proteinExistence type="predicted"/>
<dbReference type="AlphaFoldDB" id="A0A6J3M1N2"/>
<dbReference type="RefSeq" id="XP_033458445.1">
    <property type="nucleotide sequence ID" value="XM_033607045.1"/>
</dbReference>